<dbReference type="InParanoid" id="A0A3Q7HWV7"/>
<keyword evidence="2" id="KW-1185">Reference proteome</keyword>
<name>A0A3Q7HWV7_SOLLC</name>
<organism evidence="1">
    <name type="scientific">Solanum lycopersicum</name>
    <name type="common">Tomato</name>
    <name type="synonym">Lycopersicon esculentum</name>
    <dbReference type="NCBI Taxonomy" id="4081"/>
    <lineage>
        <taxon>Eukaryota</taxon>
        <taxon>Viridiplantae</taxon>
        <taxon>Streptophyta</taxon>
        <taxon>Embryophyta</taxon>
        <taxon>Tracheophyta</taxon>
        <taxon>Spermatophyta</taxon>
        <taxon>Magnoliopsida</taxon>
        <taxon>eudicotyledons</taxon>
        <taxon>Gunneridae</taxon>
        <taxon>Pentapetalae</taxon>
        <taxon>asterids</taxon>
        <taxon>lamiids</taxon>
        <taxon>Solanales</taxon>
        <taxon>Solanaceae</taxon>
        <taxon>Solanoideae</taxon>
        <taxon>Solaneae</taxon>
        <taxon>Solanum</taxon>
        <taxon>Solanum subgen. Lycopersicon</taxon>
    </lineage>
</organism>
<dbReference type="AlphaFoldDB" id="A0A3Q7HWV7"/>
<sequence length="75" mass="8622">MKNLVQFYLPEHVRVVGDWRLKVVVMAKDGYKEGLQQFQGLVGGQSRLTGRALRLLLLVHEKEQNEEIEELTVGM</sequence>
<proteinExistence type="predicted"/>
<accession>A0A3Q7HWV7</accession>
<dbReference type="Gramene" id="Solyc08g082570.3.1">
    <property type="protein sequence ID" value="Solyc08g082570.3.1"/>
    <property type="gene ID" value="Solyc08g082570.3"/>
</dbReference>
<protein>
    <submittedName>
        <fullName evidence="1">Uncharacterized protein</fullName>
    </submittedName>
</protein>
<reference evidence="1" key="1">
    <citation type="journal article" date="2012" name="Nature">
        <title>The tomato genome sequence provides insights into fleshy fruit evolution.</title>
        <authorList>
            <consortium name="Tomato Genome Consortium"/>
        </authorList>
    </citation>
    <scope>NUCLEOTIDE SEQUENCE [LARGE SCALE GENOMIC DNA]</scope>
    <source>
        <strain evidence="1">cv. Heinz 1706</strain>
    </source>
</reference>
<dbReference type="Proteomes" id="UP000004994">
    <property type="component" value="Chromosome 8"/>
</dbReference>
<reference evidence="1" key="2">
    <citation type="submission" date="2019-01" db="UniProtKB">
        <authorList>
            <consortium name="EnsemblPlants"/>
        </authorList>
    </citation>
    <scope>IDENTIFICATION</scope>
    <source>
        <strain evidence="1">cv. Heinz 1706</strain>
    </source>
</reference>
<evidence type="ECO:0000313" key="1">
    <source>
        <dbReference type="EnsemblPlants" id="Solyc08g082570.3.1"/>
    </source>
</evidence>
<evidence type="ECO:0000313" key="2">
    <source>
        <dbReference type="Proteomes" id="UP000004994"/>
    </source>
</evidence>
<dbReference type="EnsemblPlants" id="Solyc08g082570.3.1">
    <property type="protein sequence ID" value="Solyc08g082570.3.1"/>
    <property type="gene ID" value="Solyc08g082570.3"/>
</dbReference>